<dbReference type="SUPFAM" id="SSF63451">
    <property type="entry name" value="LEM domain"/>
    <property type="match status" value="2"/>
</dbReference>
<evidence type="ECO:0000313" key="11">
    <source>
        <dbReference type="RefSeq" id="XP_013417638.1"/>
    </source>
</evidence>
<dbReference type="CDD" id="cd12940">
    <property type="entry name" value="LEM_LAP2_LEMD1"/>
    <property type="match status" value="1"/>
</dbReference>
<keyword evidence="7" id="KW-1133">Transmembrane helix</keyword>
<dbReference type="STRING" id="7574.A0A1S3K4S7"/>
<comment type="similarity">
    <text evidence="1">Belongs to the LEM family.</text>
</comment>
<dbReference type="PANTHER" id="PTHR12019">
    <property type="entry name" value="LAMINA-ASSOCIATED POLYPEPTIDE THYMOPOIETIN"/>
    <property type="match status" value="1"/>
</dbReference>
<name>A0A1S3K4S7_LINAN</name>
<protein>
    <submittedName>
        <fullName evidence="11">Emerin homolog 1-like</fullName>
    </submittedName>
</protein>
<feature type="compositionally biased region" description="Low complexity" evidence="6">
    <location>
        <begin position="211"/>
        <end position="222"/>
    </location>
</feature>
<evidence type="ECO:0000256" key="3">
    <source>
        <dbReference type="ARBA" id="ARBA00022553"/>
    </source>
</evidence>
<evidence type="ECO:0000256" key="7">
    <source>
        <dbReference type="SAM" id="Phobius"/>
    </source>
</evidence>
<dbReference type="OrthoDB" id="6363067at2759"/>
<proteinExistence type="inferred from homology"/>
<feature type="transmembrane region" description="Helical" evidence="7">
    <location>
        <begin position="237"/>
        <end position="255"/>
    </location>
</feature>
<feature type="compositionally biased region" description="Basic and acidic residues" evidence="6">
    <location>
        <begin position="171"/>
        <end position="181"/>
    </location>
</feature>
<dbReference type="OMA" id="VKPSEYW"/>
<sequence length="272" mass="30360">MDPNSLTKEKLRQELKLNDIELPGPDAKKDVYVELYRKHLLKTVQDSPLTEFSSDEEFEIVNQKLKINKSPRKNLDSPRKSKGTPRKKVKEPEPATPEKMDISSLSDEELMEKLKELGYSPGPIVESTRAVYERKLQNLLEFGPAGERVGNGEDQFSADSSQEEDTEEEPEPIRTRSDDVRRRAKQSTDSPAKARPPSPRKRVRDTGYRSAPAPAADVAPPATSGAAPTQKKRSLSLVVQVLIFVVIAVFVFLVLQNMEPAGKSKVPKIKSS</sequence>
<evidence type="ECO:0000259" key="8">
    <source>
        <dbReference type="PROSITE" id="PS50954"/>
    </source>
</evidence>
<feature type="region of interest" description="Disordered" evidence="6">
    <location>
        <begin position="143"/>
        <end position="231"/>
    </location>
</feature>
<dbReference type="RefSeq" id="XP_013417638.1">
    <property type="nucleotide sequence ID" value="XM_013562184.2"/>
</dbReference>
<accession>A0A1S3K4S7</accession>
<keyword evidence="7" id="KW-0812">Transmembrane</keyword>
<dbReference type="Gene3D" id="1.10.720.40">
    <property type="match status" value="2"/>
</dbReference>
<feature type="compositionally biased region" description="Acidic residues" evidence="6">
    <location>
        <begin position="161"/>
        <end position="170"/>
    </location>
</feature>
<feature type="compositionally biased region" description="Basic and acidic residues" evidence="6">
    <location>
        <begin position="90"/>
        <end position="101"/>
    </location>
</feature>
<dbReference type="PROSITE" id="PS50954">
    <property type="entry name" value="LEM"/>
    <property type="match status" value="1"/>
</dbReference>
<dbReference type="InterPro" id="IPR051656">
    <property type="entry name" value="LEM_domain"/>
</dbReference>
<keyword evidence="10" id="KW-1185">Reference proteome</keyword>
<dbReference type="Pfam" id="PF08198">
    <property type="entry name" value="Thymopoietin"/>
    <property type="match status" value="1"/>
</dbReference>
<keyword evidence="3" id="KW-0597">Phosphoprotein</keyword>
<dbReference type="Proteomes" id="UP000085678">
    <property type="component" value="Unplaced"/>
</dbReference>
<dbReference type="InterPro" id="IPR013146">
    <property type="entry name" value="LEM-like_dom"/>
</dbReference>
<feature type="domain" description="LEM" evidence="8">
    <location>
        <begin position="99"/>
        <end position="143"/>
    </location>
</feature>
<evidence type="ECO:0000256" key="6">
    <source>
        <dbReference type="SAM" id="MobiDB-lite"/>
    </source>
</evidence>
<evidence type="ECO:0000256" key="5">
    <source>
        <dbReference type="ARBA" id="ARBA00023125"/>
    </source>
</evidence>
<keyword evidence="4" id="KW-0007">Acetylation</keyword>
<dbReference type="KEGG" id="lak:106178832"/>
<evidence type="ECO:0000256" key="4">
    <source>
        <dbReference type="ARBA" id="ARBA00022990"/>
    </source>
</evidence>
<evidence type="ECO:0000313" key="10">
    <source>
        <dbReference type="Proteomes" id="UP000085678"/>
    </source>
</evidence>
<evidence type="ECO:0000256" key="2">
    <source>
        <dbReference type="ARBA" id="ARBA00022481"/>
    </source>
</evidence>
<gene>
    <name evidence="11" type="primary">LOC106178832</name>
</gene>
<dbReference type="AlphaFoldDB" id="A0A1S3K4S7"/>
<dbReference type="GeneID" id="106178832"/>
<dbReference type="InterPro" id="IPR003887">
    <property type="entry name" value="LEM_dom"/>
</dbReference>
<keyword evidence="5" id="KW-0238">DNA-binding</keyword>
<organism evidence="10 11">
    <name type="scientific">Lingula anatina</name>
    <name type="common">Brachiopod</name>
    <name type="synonym">Lingula unguis</name>
    <dbReference type="NCBI Taxonomy" id="7574"/>
    <lineage>
        <taxon>Eukaryota</taxon>
        <taxon>Metazoa</taxon>
        <taxon>Spiralia</taxon>
        <taxon>Lophotrochozoa</taxon>
        <taxon>Brachiopoda</taxon>
        <taxon>Linguliformea</taxon>
        <taxon>Lingulata</taxon>
        <taxon>Lingulida</taxon>
        <taxon>Linguloidea</taxon>
        <taxon>Lingulidae</taxon>
        <taxon>Lingula</taxon>
    </lineage>
</organism>
<evidence type="ECO:0000256" key="1">
    <source>
        <dbReference type="ARBA" id="ARBA00007744"/>
    </source>
</evidence>
<dbReference type="InParanoid" id="A0A1S3K4S7"/>
<dbReference type="InterPro" id="IPR011015">
    <property type="entry name" value="LEM/LEM-like_dom_sf"/>
</dbReference>
<dbReference type="CDD" id="cd12935">
    <property type="entry name" value="LEM_like"/>
    <property type="match status" value="1"/>
</dbReference>
<dbReference type="PROSITE" id="PS50955">
    <property type="entry name" value="LEM_LIKE"/>
    <property type="match status" value="1"/>
</dbReference>
<dbReference type="GO" id="GO:0003677">
    <property type="term" value="F:DNA binding"/>
    <property type="evidence" value="ECO:0007669"/>
    <property type="project" value="UniProtKB-KW"/>
</dbReference>
<feature type="compositionally biased region" description="Basic residues" evidence="6">
    <location>
        <begin position="80"/>
        <end position="89"/>
    </location>
</feature>
<dbReference type="PANTHER" id="PTHR12019:SF9">
    <property type="entry name" value="THYMOPOIETIN"/>
    <property type="match status" value="1"/>
</dbReference>
<dbReference type="GO" id="GO:0005635">
    <property type="term" value="C:nuclear envelope"/>
    <property type="evidence" value="ECO:0007669"/>
    <property type="project" value="UniProtKB-ARBA"/>
</dbReference>
<dbReference type="Pfam" id="PF03020">
    <property type="entry name" value="LEM"/>
    <property type="match status" value="1"/>
</dbReference>
<evidence type="ECO:0000259" key="9">
    <source>
        <dbReference type="PROSITE" id="PS50955"/>
    </source>
</evidence>
<feature type="domain" description="LEM-like" evidence="9">
    <location>
        <begin position="1"/>
        <end position="43"/>
    </location>
</feature>
<feature type="region of interest" description="Disordered" evidence="6">
    <location>
        <begin position="65"/>
        <end position="109"/>
    </location>
</feature>
<dbReference type="FunFam" id="1.10.720.40:FF:000001">
    <property type="entry name" value="LEM domain containing 2, isoform CRA_a"/>
    <property type="match status" value="2"/>
</dbReference>
<keyword evidence="7" id="KW-0472">Membrane</keyword>
<keyword evidence="2" id="KW-0488">Methylation</keyword>
<dbReference type="SMART" id="SM00540">
    <property type="entry name" value="LEM"/>
    <property type="match status" value="1"/>
</dbReference>
<dbReference type="SMART" id="SM01261">
    <property type="entry name" value="Thymopoietin"/>
    <property type="match status" value="1"/>
</dbReference>
<reference evidence="11" key="1">
    <citation type="submission" date="2025-08" db="UniProtKB">
        <authorList>
            <consortium name="RefSeq"/>
        </authorList>
    </citation>
    <scope>IDENTIFICATION</scope>
    <source>
        <tissue evidence="11">Gonads</tissue>
    </source>
</reference>